<dbReference type="EMBL" id="WJYA01000002">
    <property type="protein sequence ID" value="MTE25858.1"/>
    <property type="molecule type" value="Genomic_DNA"/>
</dbReference>
<dbReference type="AlphaFoldDB" id="A0A7K1GBV5"/>
<dbReference type="InterPro" id="IPR029033">
    <property type="entry name" value="His_PPase_superfam"/>
</dbReference>
<evidence type="ECO:0000313" key="2">
    <source>
        <dbReference type="Proteomes" id="UP000447545"/>
    </source>
</evidence>
<dbReference type="SUPFAM" id="SSF53254">
    <property type="entry name" value="Phosphoglycerate mutase-like"/>
    <property type="match status" value="1"/>
</dbReference>
<dbReference type="Proteomes" id="UP000447545">
    <property type="component" value="Unassembled WGS sequence"/>
</dbReference>
<gene>
    <name evidence="1" type="ORF">F1003_02840</name>
</gene>
<accession>A0A7K1GBV5</accession>
<keyword evidence="2" id="KW-1185">Reference proteome</keyword>
<protein>
    <submittedName>
        <fullName evidence="1">Histidine phosphatase family protein</fullName>
    </submittedName>
</protein>
<dbReference type="RefSeq" id="WP_155087684.1">
    <property type="nucleotide sequence ID" value="NZ_WJYA01000002.1"/>
</dbReference>
<dbReference type="Gene3D" id="3.40.50.1240">
    <property type="entry name" value="Phosphoglycerate mutase-like"/>
    <property type="match status" value="1"/>
</dbReference>
<organism evidence="1 2">
    <name type="scientific">Winogradskyella ouciana</name>
    <dbReference type="NCBI Taxonomy" id="2608631"/>
    <lineage>
        <taxon>Bacteria</taxon>
        <taxon>Pseudomonadati</taxon>
        <taxon>Bacteroidota</taxon>
        <taxon>Flavobacteriia</taxon>
        <taxon>Flavobacteriales</taxon>
        <taxon>Flavobacteriaceae</taxon>
        <taxon>Winogradskyella</taxon>
    </lineage>
</organism>
<dbReference type="InterPro" id="IPR013078">
    <property type="entry name" value="His_Pase_superF_clade-1"/>
</dbReference>
<proteinExistence type="predicted"/>
<dbReference type="Pfam" id="PF00300">
    <property type="entry name" value="His_Phos_1"/>
    <property type="match status" value="1"/>
</dbReference>
<sequence>MKTIVLVRHGKSSWKYDVSDAERPLKSRGVNDAKLVANQYLGSNDVPEKIFTSPANRALSTCRIFMDVFGLSENSFTINKDLYDFSGEGVINFIKKLPNTIDSVMIFGHNHAFTSIANIFGDRFIDNLPTSGLVKLNFDIDNWQDFKQGTTELVIIPKELKK</sequence>
<evidence type="ECO:0000313" key="1">
    <source>
        <dbReference type="EMBL" id="MTE25858.1"/>
    </source>
</evidence>
<name>A0A7K1GBV5_9FLAO</name>
<comment type="caution">
    <text evidence="1">The sequence shown here is derived from an EMBL/GenBank/DDBJ whole genome shotgun (WGS) entry which is preliminary data.</text>
</comment>
<dbReference type="CDD" id="cd07067">
    <property type="entry name" value="HP_PGM_like"/>
    <property type="match status" value="1"/>
</dbReference>
<reference evidence="1 2" key="1">
    <citation type="submission" date="2019-11" db="EMBL/GenBank/DDBJ databases">
        <title>Winogradskyella ouciana sp. nov., isolated from the hadal seawater of the Mariana Trench.</title>
        <authorList>
            <person name="Liu R."/>
        </authorList>
    </citation>
    <scope>NUCLEOTIDE SEQUENCE [LARGE SCALE GENOMIC DNA]</scope>
    <source>
        <strain evidence="1 2">ZXX205</strain>
    </source>
</reference>